<dbReference type="Gene3D" id="1.10.10.60">
    <property type="entry name" value="Homeodomain-like"/>
    <property type="match status" value="1"/>
</dbReference>
<keyword evidence="3" id="KW-0238">DNA-binding</keyword>
<dbReference type="KEGG" id="rcu:8287262"/>
<dbReference type="FunFam" id="1.10.10.60:FF:000092">
    <property type="entry name" value="Trihelix transcription factor GT-2"/>
    <property type="match status" value="1"/>
</dbReference>
<dbReference type="STRING" id="3988.B9SWP1"/>
<evidence type="ECO:0000256" key="3">
    <source>
        <dbReference type="ARBA" id="ARBA00023125"/>
    </source>
</evidence>
<keyword evidence="4" id="KW-0804">Transcription</keyword>
<feature type="region of interest" description="Disordered" evidence="6">
    <location>
        <begin position="36"/>
        <end position="70"/>
    </location>
</feature>
<comment type="subcellular location">
    <subcellularLocation>
        <location evidence="1">Nucleus</location>
    </subcellularLocation>
</comment>
<dbReference type="InterPro" id="IPR001005">
    <property type="entry name" value="SANT/Myb"/>
</dbReference>
<evidence type="ECO:0000256" key="2">
    <source>
        <dbReference type="ARBA" id="ARBA00023015"/>
    </source>
</evidence>
<dbReference type="FunCoup" id="B9SWP1">
    <property type="interactions" value="341"/>
</dbReference>
<evidence type="ECO:0000256" key="1">
    <source>
        <dbReference type="ARBA" id="ARBA00004123"/>
    </source>
</evidence>
<evidence type="ECO:0000256" key="6">
    <source>
        <dbReference type="SAM" id="MobiDB-lite"/>
    </source>
</evidence>
<dbReference type="PROSITE" id="PS50090">
    <property type="entry name" value="MYB_LIKE"/>
    <property type="match status" value="1"/>
</dbReference>
<dbReference type="Pfam" id="PF13837">
    <property type="entry name" value="Myb_DNA-bind_4"/>
    <property type="match status" value="1"/>
</dbReference>
<organism evidence="8 9">
    <name type="scientific">Ricinus communis</name>
    <name type="common">Castor bean</name>
    <dbReference type="NCBI Taxonomy" id="3988"/>
    <lineage>
        <taxon>Eukaryota</taxon>
        <taxon>Viridiplantae</taxon>
        <taxon>Streptophyta</taxon>
        <taxon>Embryophyta</taxon>
        <taxon>Tracheophyta</taxon>
        <taxon>Spermatophyta</taxon>
        <taxon>Magnoliopsida</taxon>
        <taxon>eudicotyledons</taxon>
        <taxon>Gunneridae</taxon>
        <taxon>Pentapetalae</taxon>
        <taxon>rosids</taxon>
        <taxon>fabids</taxon>
        <taxon>Malpighiales</taxon>
        <taxon>Euphorbiaceae</taxon>
        <taxon>Acalyphoideae</taxon>
        <taxon>Acalypheae</taxon>
        <taxon>Ricinus</taxon>
    </lineage>
</organism>
<name>B9SWP1_RICCO</name>
<dbReference type="GO" id="GO:0006355">
    <property type="term" value="P:regulation of DNA-templated transcription"/>
    <property type="evidence" value="ECO:0007669"/>
    <property type="project" value="UniProtKB-ARBA"/>
</dbReference>
<sequence>MELLTGGNRQGPNASGFPPQISPLSATENYLVSYSTSAFQPSPPQKLRPIRANGRSPSSSQGNDLTLTGGGGLDGTLDNLGLLVDQVCGLDDEGNEFLKPLVKVENSGTQCTESGGSGRVGRNLDPNCEGELLEVESSSFSGDDDSSAGITKCGSRKRRRNTSLHKLEKFLESLVMKVLDKQERMHTQLIETMERRERERIIREEAWKQQEIERMKRDEEVRAQENARNLALISFIQDVMGHNIEVPQPLTSIALPEKVTERNGSNVPIQKDFNSDLSNRRWPEAEVQALIMLRAGLEQKFRVMGAKCSNVWDEISVGMCNMGYNRTAKKCKEKWENINKYFRKSMGSGGKKRYDNSKSCPYFHELDILYKNGFVSPGNVSDHTNIENETKIS</sequence>
<dbReference type="AlphaFoldDB" id="B9SWP1"/>
<accession>B9SWP1</accession>
<dbReference type="PANTHER" id="PTHR21654:SF7">
    <property type="entry name" value="HOMEODOMAIN-LIKE SUPERFAMILY PROTEIN"/>
    <property type="match status" value="1"/>
</dbReference>
<dbReference type="PANTHER" id="PTHR21654">
    <property type="entry name" value="FI21293P1"/>
    <property type="match status" value="1"/>
</dbReference>
<protein>
    <submittedName>
        <fullName evidence="8">Transcription factor, putative</fullName>
    </submittedName>
</protein>
<evidence type="ECO:0000256" key="4">
    <source>
        <dbReference type="ARBA" id="ARBA00023163"/>
    </source>
</evidence>
<dbReference type="GO" id="GO:0005634">
    <property type="term" value="C:nucleus"/>
    <property type="evidence" value="ECO:0007669"/>
    <property type="project" value="UniProtKB-SubCell"/>
</dbReference>
<dbReference type="InParanoid" id="B9SWP1"/>
<feature type="domain" description="Myb-like" evidence="7">
    <location>
        <begin position="274"/>
        <end position="339"/>
    </location>
</feature>
<evidence type="ECO:0000313" key="8">
    <source>
        <dbReference type="EMBL" id="EEF31980.1"/>
    </source>
</evidence>
<dbReference type="eggNOG" id="KOG4282">
    <property type="taxonomic scope" value="Eukaryota"/>
</dbReference>
<feature type="region of interest" description="Disordered" evidence="6">
    <location>
        <begin position="137"/>
        <end position="157"/>
    </location>
</feature>
<keyword evidence="2" id="KW-0805">Transcription regulation</keyword>
<feature type="region of interest" description="Disordered" evidence="6">
    <location>
        <begin position="1"/>
        <end position="22"/>
    </location>
</feature>
<dbReference type="InterPro" id="IPR044822">
    <property type="entry name" value="Myb_DNA-bind_4"/>
</dbReference>
<evidence type="ECO:0000313" key="9">
    <source>
        <dbReference type="Proteomes" id="UP000008311"/>
    </source>
</evidence>
<reference evidence="9" key="1">
    <citation type="journal article" date="2010" name="Nat. Biotechnol.">
        <title>Draft genome sequence of the oilseed species Ricinus communis.</title>
        <authorList>
            <person name="Chan A.P."/>
            <person name="Crabtree J."/>
            <person name="Zhao Q."/>
            <person name="Lorenzi H."/>
            <person name="Orvis J."/>
            <person name="Puiu D."/>
            <person name="Melake-Berhan A."/>
            <person name="Jones K.M."/>
            <person name="Redman J."/>
            <person name="Chen G."/>
            <person name="Cahoon E.B."/>
            <person name="Gedil M."/>
            <person name="Stanke M."/>
            <person name="Haas B.J."/>
            <person name="Wortman J.R."/>
            <person name="Fraser-Liggett C.M."/>
            <person name="Ravel J."/>
            <person name="Rabinowicz P.D."/>
        </authorList>
    </citation>
    <scope>NUCLEOTIDE SEQUENCE [LARGE SCALE GENOMIC DNA]</scope>
    <source>
        <strain evidence="9">cv. Hale</strain>
    </source>
</reference>
<dbReference type="EMBL" id="EQ974207">
    <property type="protein sequence ID" value="EEF31980.1"/>
    <property type="molecule type" value="Genomic_DNA"/>
</dbReference>
<keyword evidence="9" id="KW-1185">Reference proteome</keyword>
<gene>
    <name evidence="8" type="ORF">RCOM_0498420</name>
</gene>
<dbReference type="GO" id="GO:0003677">
    <property type="term" value="F:DNA binding"/>
    <property type="evidence" value="ECO:0007669"/>
    <property type="project" value="UniProtKB-KW"/>
</dbReference>
<keyword evidence="5" id="KW-0539">Nucleus</keyword>
<dbReference type="OrthoDB" id="691673at2759"/>
<proteinExistence type="predicted"/>
<dbReference type="CDD" id="cd12203">
    <property type="entry name" value="GT1"/>
    <property type="match status" value="1"/>
</dbReference>
<dbReference type="Proteomes" id="UP000008311">
    <property type="component" value="Unassembled WGS sequence"/>
</dbReference>
<evidence type="ECO:0000259" key="7">
    <source>
        <dbReference type="PROSITE" id="PS50090"/>
    </source>
</evidence>
<evidence type="ECO:0000256" key="5">
    <source>
        <dbReference type="ARBA" id="ARBA00023242"/>
    </source>
</evidence>